<dbReference type="NCBIfam" id="TIGR00367">
    <property type="entry name" value="calcium/sodium antiporter"/>
    <property type="match status" value="1"/>
</dbReference>
<dbReference type="NCBIfam" id="NF008005">
    <property type="entry name" value="PRK10734.1"/>
    <property type="match status" value="1"/>
</dbReference>
<evidence type="ECO:0000256" key="2">
    <source>
        <dbReference type="ARBA" id="ARBA00022692"/>
    </source>
</evidence>
<keyword evidence="4 5" id="KW-0472">Membrane</keyword>
<dbReference type="PANTHER" id="PTHR10846">
    <property type="entry name" value="SODIUM/POTASSIUM/CALCIUM EXCHANGER"/>
    <property type="match status" value="1"/>
</dbReference>
<protein>
    <submittedName>
        <fullName evidence="7">K+-dependent Na+/Ca+ exchanger-like protein</fullName>
    </submittedName>
</protein>
<reference evidence="7 8" key="1">
    <citation type="journal article" date="2012" name="PLoS ONE">
        <title>Edwardsiella comparative phylogenomics reveal the new intra/inter-species taxonomic relationships, virulence evolution and niche adaptation mechanisms.</title>
        <authorList>
            <person name="Yang M."/>
            <person name="Lv Y."/>
            <person name="Xiao J."/>
            <person name="Wu H."/>
            <person name="Zheng H."/>
            <person name="Liu Q."/>
            <person name="Zhang Y."/>
            <person name="Wang Q."/>
        </authorList>
    </citation>
    <scope>NUCLEOTIDE SEQUENCE [LARGE SCALE GENOMIC DNA]</scope>
    <source>
        <strain evidence="8">080813</strain>
    </source>
</reference>
<comment type="subcellular location">
    <subcellularLocation>
        <location evidence="1">Membrane</location>
        <topology evidence="1">Multi-pass membrane protein</topology>
    </subcellularLocation>
</comment>
<dbReference type="InterPro" id="IPR004837">
    <property type="entry name" value="NaCa_Exmemb"/>
</dbReference>
<dbReference type="GO" id="GO:0006874">
    <property type="term" value="P:intracellular calcium ion homeostasis"/>
    <property type="evidence" value="ECO:0007669"/>
    <property type="project" value="TreeGrafter"/>
</dbReference>
<feature type="transmembrane region" description="Helical" evidence="5">
    <location>
        <begin position="209"/>
        <end position="233"/>
    </location>
</feature>
<feature type="transmembrane region" description="Helical" evidence="5">
    <location>
        <begin position="28"/>
        <end position="48"/>
    </location>
</feature>
<evidence type="ECO:0000256" key="4">
    <source>
        <dbReference type="ARBA" id="ARBA00023136"/>
    </source>
</evidence>
<evidence type="ECO:0000313" key="8">
    <source>
        <dbReference type="Proteomes" id="UP000028681"/>
    </source>
</evidence>
<proteinExistence type="predicted"/>
<dbReference type="RefSeq" id="WP_034162792.1">
    <property type="nucleotide sequence ID" value="NZ_CP006664.1"/>
</dbReference>
<keyword evidence="2 5" id="KW-0812">Transmembrane</keyword>
<dbReference type="InterPro" id="IPR004481">
    <property type="entry name" value="K/Na/Ca-exchanger"/>
</dbReference>
<dbReference type="AlphaFoldDB" id="A0A076LLD9"/>
<organism evidence="7 8">
    <name type="scientific">Edwardsiella anguillarum ET080813</name>
    <dbReference type="NCBI Taxonomy" id="667120"/>
    <lineage>
        <taxon>Bacteria</taxon>
        <taxon>Pseudomonadati</taxon>
        <taxon>Pseudomonadota</taxon>
        <taxon>Gammaproteobacteria</taxon>
        <taxon>Enterobacterales</taxon>
        <taxon>Hafniaceae</taxon>
        <taxon>Edwardsiella</taxon>
    </lineage>
</organism>
<dbReference type="Pfam" id="PF01699">
    <property type="entry name" value="Na_Ca_ex"/>
    <property type="match status" value="2"/>
</dbReference>
<dbReference type="PANTHER" id="PTHR10846:SF8">
    <property type="entry name" value="INNER MEMBRANE PROTEIN YRBG"/>
    <property type="match status" value="1"/>
</dbReference>
<feature type="transmembrane region" description="Helical" evidence="5">
    <location>
        <begin position="305"/>
        <end position="328"/>
    </location>
</feature>
<dbReference type="GO" id="GO:0008273">
    <property type="term" value="F:calcium, potassium:sodium antiporter activity"/>
    <property type="evidence" value="ECO:0007669"/>
    <property type="project" value="TreeGrafter"/>
</dbReference>
<evidence type="ECO:0000256" key="1">
    <source>
        <dbReference type="ARBA" id="ARBA00004141"/>
    </source>
</evidence>
<evidence type="ECO:0000256" key="3">
    <source>
        <dbReference type="ARBA" id="ARBA00022989"/>
    </source>
</evidence>
<evidence type="ECO:0000259" key="6">
    <source>
        <dbReference type="Pfam" id="PF01699"/>
    </source>
</evidence>
<feature type="transmembrane region" description="Helical" evidence="5">
    <location>
        <begin position="126"/>
        <end position="144"/>
    </location>
</feature>
<gene>
    <name evidence="7" type="ORF">ETEE_2263</name>
</gene>
<feature type="domain" description="Sodium/calcium exchanger membrane region" evidence="6">
    <location>
        <begin position="4"/>
        <end position="144"/>
    </location>
</feature>
<dbReference type="InterPro" id="IPR044880">
    <property type="entry name" value="NCX_ion-bd_dom_sf"/>
</dbReference>
<evidence type="ECO:0000256" key="5">
    <source>
        <dbReference type="SAM" id="Phobius"/>
    </source>
</evidence>
<dbReference type="GO" id="GO:0005886">
    <property type="term" value="C:plasma membrane"/>
    <property type="evidence" value="ECO:0007669"/>
    <property type="project" value="TreeGrafter"/>
</dbReference>
<dbReference type="KEGG" id="ete:ETEE_2263"/>
<dbReference type="EMBL" id="CP006664">
    <property type="protein sequence ID" value="AIJ08706.1"/>
    <property type="molecule type" value="Genomic_DNA"/>
</dbReference>
<dbReference type="Proteomes" id="UP000028681">
    <property type="component" value="Chromosome"/>
</dbReference>
<dbReference type="GO" id="GO:0005262">
    <property type="term" value="F:calcium channel activity"/>
    <property type="evidence" value="ECO:0007669"/>
    <property type="project" value="TreeGrafter"/>
</dbReference>
<name>A0A076LLD9_9GAMM</name>
<accession>A0A076LLD9</accession>
<keyword evidence="3 5" id="KW-1133">Transmembrane helix</keyword>
<feature type="transmembrane region" description="Helical" evidence="5">
    <location>
        <begin position="170"/>
        <end position="189"/>
    </location>
</feature>
<feature type="transmembrane region" description="Helical" evidence="5">
    <location>
        <begin position="274"/>
        <end position="293"/>
    </location>
</feature>
<feature type="domain" description="Sodium/calcium exchanger membrane region" evidence="6">
    <location>
        <begin position="175"/>
        <end position="319"/>
    </location>
</feature>
<dbReference type="GeneID" id="33939855"/>
<evidence type="ECO:0000313" key="7">
    <source>
        <dbReference type="EMBL" id="AIJ08706.1"/>
    </source>
</evidence>
<feature type="transmembrane region" description="Helical" evidence="5">
    <location>
        <begin position="240"/>
        <end position="262"/>
    </location>
</feature>
<sequence length="329" mass="35212">MLLATLLMLIGLLLLVYGADRVVYGAAAVAHALGVAPLVIGMTIVSMGTSLPELTISLTATLHNQIDTAVGNVLGSNITNILLILGCAALIRPLSVRSDILRRELPLTLGATILCGFLLYDNQLNRIDGAILMAFFGAFLWLMLNMAHRVMPGGQDSYAREQIAELPRDTGLPVALLWMALGFIILPLASRMVIDNATVLARYLGVSELIIGLTVIAVGTSLPELATACAGAIKGEHDIVLGNIIGSNTFNILVVLGIPALIGPRNPLIDGAAFARDYWVMLAFTLVLTLLCLRRRHSIGRLAGALLLCAFIAYIGLLYMQPSLMLYWD</sequence>
<dbReference type="HOGENOM" id="CLU_007948_0_2_6"/>
<dbReference type="Gene3D" id="1.20.1420.30">
    <property type="entry name" value="NCX, central ion-binding region"/>
    <property type="match status" value="1"/>
</dbReference>